<feature type="compositionally biased region" description="Low complexity" evidence="4">
    <location>
        <begin position="625"/>
        <end position="640"/>
    </location>
</feature>
<feature type="compositionally biased region" description="Low complexity" evidence="4">
    <location>
        <begin position="177"/>
        <end position="189"/>
    </location>
</feature>
<dbReference type="Gene3D" id="2.10.110.10">
    <property type="entry name" value="Cysteine Rich Protein"/>
    <property type="match status" value="2"/>
</dbReference>
<feature type="compositionally biased region" description="Gly residues" evidence="4">
    <location>
        <begin position="613"/>
        <end position="623"/>
    </location>
</feature>
<protein>
    <recommendedName>
        <fullName evidence="5">LIM zinc-binding domain-containing protein</fullName>
    </recommendedName>
</protein>
<feature type="compositionally biased region" description="Pro residues" evidence="4">
    <location>
        <begin position="246"/>
        <end position="274"/>
    </location>
</feature>
<accession>A0A9P3PEX0</accession>
<dbReference type="GO" id="GO:0030695">
    <property type="term" value="F:GTPase regulator activity"/>
    <property type="evidence" value="ECO:0007669"/>
    <property type="project" value="UniProtKB-ARBA"/>
</dbReference>
<dbReference type="CDD" id="cd08368">
    <property type="entry name" value="LIM"/>
    <property type="match status" value="1"/>
</dbReference>
<reference evidence="6" key="1">
    <citation type="submission" date="2022-07" db="EMBL/GenBank/DDBJ databases">
        <title>The genome of Lyophyllum shimeji provides insight into the initial evolution of ectomycorrhizal fungal genome.</title>
        <authorList>
            <person name="Kobayashi Y."/>
            <person name="Shibata T."/>
            <person name="Hirakawa H."/>
            <person name="Shigenobu S."/>
            <person name="Nishiyama T."/>
            <person name="Yamada A."/>
            <person name="Hasebe M."/>
            <person name="Kawaguchi M."/>
        </authorList>
    </citation>
    <scope>NUCLEOTIDE SEQUENCE</scope>
    <source>
        <strain evidence="6">AT787</strain>
    </source>
</reference>
<dbReference type="SUPFAM" id="SSF57716">
    <property type="entry name" value="Glucocorticoid receptor-like (DNA-binding domain)"/>
    <property type="match status" value="2"/>
</dbReference>
<dbReference type="InterPro" id="IPR001781">
    <property type="entry name" value="Znf_LIM"/>
</dbReference>
<dbReference type="EMBL" id="BRPK01000002">
    <property type="protein sequence ID" value="GLB34702.1"/>
    <property type="molecule type" value="Genomic_DNA"/>
</dbReference>
<dbReference type="Proteomes" id="UP001063166">
    <property type="component" value="Unassembled WGS sequence"/>
</dbReference>
<keyword evidence="3" id="KW-0440">LIM domain</keyword>
<evidence type="ECO:0000256" key="1">
    <source>
        <dbReference type="ARBA" id="ARBA00022723"/>
    </source>
</evidence>
<feature type="region of interest" description="Disordered" evidence="4">
    <location>
        <begin position="311"/>
        <end position="742"/>
    </location>
</feature>
<organism evidence="6 7">
    <name type="scientific">Lyophyllum shimeji</name>
    <name type="common">Hon-shimeji</name>
    <name type="synonym">Tricholoma shimeji</name>
    <dbReference type="NCBI Taxonomy" id="47721"/>
    <lineage>
        <taxon>Eukaryota</taxon>
        <taxon>Fungi</taxon>
        <taxon>Dikarya</taxon>
        <taxon>Basidiomycota</taxon>
        <taxon>Agaricomycotina</taxon>
        <taxon>Agaricomycetes</taxon>
        <taxon>Agaricomycetidae</taxon>
        <taxon>Agaricales</taxon>
        <taxon>Tricholomatineae</taxon>
        <taxon>Lyophyllaceae</taxon>
        <taxon>Lyophyllum</taxon>
    </lineage>
</organism>
<feature type="compositionally biased region" description="Low complexity" evidence="4">
    <location>
        <begin position="213"/>
        <end position="236"/>
    </location>
</feature>
<name>A0A9P3PEX0_LYOSH</name>
<keyword evidence="7" id="KW-1185">Reference proteome</keyword>
<feature type="compositionally biased region" description="Polar residues" evidence="4">
    <location>
        <begin position="140"/>
        <end position="158"/>
    </location>
</feature>
<dbReference type="PROSITE" id="PS00478">
    <property type="entry name" value="LIM_DOMAIN_1"/>
    <property type="match status" value="1"/>
</dbReference>
<evidence type="ECO:0000313" key="6">
    <source>
        <dbReference type="EMBL" id="GLB34702.1"/>
    </source>
</evidence>
<comment type="caution">
    <text evidence="6">The sequence shown here is derived from an EMBL/GenBank/DDBJ whole genome shotgun (WGS) entry which is preliminary data.</text>
</comment>
<gene>
    <name evidence="6" type="ORF">LshimejAT787_0202670</name>
</gene>
<dbReference type="Pfam" id="PF00412">
    <property type="entry name" value="LIM"/>
    <property type="match status" value="1"/>
</dbReference>
<proteinExistence type="predicted"/>
<feature type="compositionally biased region" description="Basic and acidic residues" evidence="4">
    <location>
        <begin position="312"/>
        <end position="325"/>
    </location>
</feature>
<feature type="compositionally biased region" description="Low complexity" evidence="4">
    <location>
        <begin position="418"/>
        <end position="433"/>
    </location>
</feature>
<keyword evidence="2 3" id="KW-0862">Zinc</keyword>
<dbReference type="AlphaFoldDB" id="A0A9P3PEX0"/>
<dbReference type="GO" id="GO:0046872">
    <property type="term" value="F:metal ion binding"/>
    <property type="evidence" value="ECO:0007669"/>
    <property type="project" value="UniProtKB-KW"/>
</dbReference>
<evidence type="ECO:0000313" key="7">
    <source>
        <dbReference type="Proteomes" id="UP001063166"/>
    </source>
</evidence>
<feature type="compositionally biased region" description="Polar residues" evidence="4">
    <location>
        <begin position="535"/>
        <end position="565"/>
    </location>
</feature>
<evidence type="ECO:0000256" key="4">
    <source>
        <dbReference type="SAM" id="MobiDB-lite"/>
    </source>
</evidence>
<dbReference type="SMART" id="SM00132">
    <property type="entry name" value="LIM"/>
    <property type="match status" value="2"/>
</dbReference>
<dbReference type="PROSITE" id="PS50023">
    <property type="entry name" value="LIM_DOMAIN_2"/>
    <property type="match status" value="1"/>
</dbReference>
<keyword evidence="1 3" id="KW-0479">Metal-binding</keyword>
<feature type="compositionally biased region" description="Low complexity" evidence="4">
    <location>
        <begin position="455"/>
        <end position="479"/>
    </location>
</feature>
<feature type="compositionally biased region" description="Low complexity" evidence="4">
    <location>
        <begin position="575"/>
        <end position="595"/>
    </location>
</feature>
<evidence type="ECO:0000256" key="2">
    <source>
        <dbReference type="ARBA" id="ARBA00022833"/>
    </source>
</evidence>
<feature type="region of interest" description="Disordered" evidence="4">
    <location>
        <begin position="71"/>
        <end position="291"/>
    </location>
</feature>
<sequence>MMASLLSTQAAPPGRISQLLPTVKCSNCNQPVPLSELGDHVCAPPPPVPTLPKPSVSPAAASSLLPQHLQDRLASPGPISPQTPVSDARRGTPPPRLQEHPQQRVGTPSSERLRVNTAPSTSSTYQPRPSPLARTEPNRNDTSSPVVRPPASNSTSPARTRPPPIGEFRARTTSNAGSVSSGFPGPSSPITARPSFSASRDPNPPPNAVGGFPPRTTTNAASASSGYAGPSSPTAARPSFSSSRDPNPPYNMRPPPPRDPGPPPRDPVPPPPEPISSEQEIDTKIGGEAGMAGVGRRGFAAAARAAMFAVQADRRPLGPQPRRDNTPYLNTDVPARANDTPPLSAGSGYSSHSPGVSPYPQSPVAQQEPPSPERYHLKAPLEPSHKPTPSLDKPGLPSSPVSPRMPFFEKLKNQLPGVVVPNTTTPMPTSNSSEIITPSTAKQAPFPTRTRDSESASSASSYSQGAASRTLSMSTTTSRADPEPAKRAPTPASESGSDYGGLAYADSTDYEDDEPPAEIKSTKGKANPPPPLPLTSSILRSGSVNSVSHVRFPSTSVRSDRSLPSNAPGRKRDTSVSSVSSMSSAGGDSRKSSSAAIAQALGLSQTSPSSYGRLGGPGVGRGGRSARSGSGSSSGSRSGYSRGGPGTSGIGTGSLEKEVKTLLDGANAARPDEHKVGLTKSKSTGKQRKFEAGDGAGSESDSGIRAPLTAIPPGTKVQRSDTVPGANAHEPRSPKLPTRAKTTAEKLPEVGKEQKERVRKPKVCLKCECKITDGRWVAVDSGGVLCEKCWKNMYLPKCRRCNLPIEKQAVSSADGQLKGKYHRECFNCHTCHKPFPDKSFYVFDGKPLCAYHYHEANDSLCAAARCGQPIEGPCAVSHTGDRYHPACMTCEYPGNPPCKQRLAEYWEVDGRMLCERHAHASRVGGSDDEEGEEEWVQSSRALRRVTRFIDLAGGGGGDSGLC</sequence>
<evidence type="ECO:0000256" key="3">
    <source>
        <dbReference type="PROSITE-ProRule" id="PRU00125"/>
    </source>
</evidence>
<feature type="compositionally biased region" description="Polar residues" evidence="4">
    <location>
        <begin position="117"/>
        <end position="127"/>
    </location>
</feature>
<feature type="compositionally biased region" description="Gly residues" evidence="4">
    <location>
        <begin position="641"/>
        <end position="652"/>
    </location>
</feature>
<dbReference type="OrthoDB" id="1112565at2759"/>
<dbReference type="CDD" id="cd09397">
    <property type="entry name" value="LIM1_UF1"/>
    <property type="match status" value="1"/>
</dbReference>
<evidence type="ECO:0000259" key="5">
    <source>
        <dbReference type="PROSITE" id="PS50023"/>
    </source>
</evidence>
<dbReference type="PANTHER" id="PTHR24216">
    <property type="entry name" value="PAXILLIN-RELATED"/>
    <property type="match status" value="1"/>
</dbReference>
<feature type="domain" description="LIM zinc-binding" evidence="5">
    <location>
        <begin position="796"/>
        <end position="859"/>
    </location>
</feature>